<dbReference type="SUPFAM" id="SSF81464">
    <property type="entry name" value="Cytochrome c oxidase subunit II-like, transmembrane region"/>
    <property type="match status" value="1"/>
</dbReference>
<keyword evidence="18 21" id="KW-0472">Membrane</keyword>
<comment type="cofactor">
    <cofactor evidence="1">
        <name>Cu cation</name>
        <dbReference type="ChEBI" id="CHEBI:23378"/>
    </cofactor>
</comment>
<evidence type="ECO:0000256" key="3">
    <source>
        <dbReference type="ARBA" id="ARBA00007866"/>
    </source>
</evidence>
<dbReference type="Gene3D" id="1.10.287.90">
    <property type="match status" value="1"/>
</dbReference>
<keyword evidence="17 24" id="KW-0496">Mitochondrion</keyword>
<accession>A0A023VWL5</accession>
<evidence type="ECO:0000256" key="21">
    <source>
        <dbReference type="SAM" id="Phobius"/>
    </source>
</evidence>
<sequence length="230" mass="27934">LFSILFSYNEMNFFHDYNCYLLVYIMIFILYCYMFFMSNLFFQKILLNYKMVEFKCCLLPFLILLMQLFPSLMLFFEMIFFLEEYNLTVKVIGHQWYWTYEYSDLFNLSFDSYMLNMEYLMLGSEMFLEVDNRLVLPNDLLIRFVCSSSDVIHAWVLPMFFLKTDVMSGLMTVFSFNFDMLGLFFGQCSEICGINHSFMPILVEITLFDFFKLNLLTNWLFYFCWSKSKY</sequence>
<comment type="catalytic activity">
    <reaction evidence="20">
        <text>4 Fe(II)-[cytochrome c] + O2 + 8 H(+)(in) = 4 Fe(III)-[cytochrome c] + 2 H2O + 4 H(+)(out)</text>
        <dbReference type="Rhea" id="RHEA:11436"/>
        <dbReference type="Rhea" id="RHEA-COMP:10350"/>
        <dbReference type="Rhea" id="RHEA-COMP:14399"/>
        <dbReference type="ChEBI" id="CHEBI:15377"/>
        <dbReference type="ChEBI" id="CHEBI:15378"/>
        <dbReference type="ChEBI" id="CHEBI:15379"/>
        <dbReference type="ChEBI" id="CHEBI:29033"/>
        <dbReference type="ChEBI" id="CHEBI:29034"/>
        <dbReference type="EC" id="7.1.1.9"/>
    </reaction>
    <physiologicalReaction direction="left-to-right" evidence="20">
        <dbReference type="Rhea" id="RHEA:11437"/>
    </physiologicalReaction>
</comment>
<dbReference type="InterPro" id="IPR045187">
    <property type="entry name" value="CcO_II"/>
</dbReference>
<comment type="subcellular location">
    <subcellularLocation>
        <location evidence="2">Mitochondrion inner membrane</location>
        <topology evidence="2">Multi-pass membrane protein</topology>
    </subcellularLocation>
</comment>
<keyword evidence="10" id="KW-0479">Metal-binding</keyword>
<evidence type="ECO:0000256" key="5">
    <source>
        <dbReference type="ARBA" id="ARBA00012949"/>
    </source>
</evidence>
<evidence type="ECO:0000313" key="24">
    <source>
        <dbReference type="EMBL" id="AHY20104.1"/>
    </source>
</evidence>
<evidence type="ECO:0000256" key="8">
    <source>
        <dbReference type="ARBA" id="ARBA00022660"/>
    </source>
</evidence>
<feature type="transmembrane region" description="Helical" evidence="21">
    <location>
        <begin position="54"/>
        <end position="76"/>
    </location>
</feature>
<comment type="subunit">
    <text evidence="4">Component of the cytochrome c oxidase (complex IV, CIV), a multisubunit enzyme composed of a catalytic core of 3 subunits and several supernumerary subunits. The complex exists as a monomer or a dimer and forms supercomplexes (SCs) in the inner mitochondrial membrane with ubiquinol-cytochrome c oxidoreductase (cytochrome b-c1 complex, complex III, CIII).</text>
</comment>
<keyword evidence="16" id="KW-0186">Copper</keyword>
<evidence type="ECO:0000256" key="10">
    <source>
        <dbReference type="ARBA" id="ARBA00022723"/>
    </source>
</evidence>
<dbReference type="SMR" id="A0A023VWL5"/>
<dbReference type="GO" id="GO:0004129">
    <property type="term" value="F:cytochrome-c oxidase activity"/>
    <property type="evidence" value="ECO:0007669"/>
    <property type="project" value="UniProtKB-EC"/>
</dbReference>
<evidence type="ECO:0000256" key="20">
    <source>
        <dbReference type="ARBA" id="ARBA00049512"/>
    </source>
</evidence>
<evidence type="ECO:0000256" key="7">
    <source>
        <dbReference type="ARBA" id="ARBA00022448"/>
    </source>
</evidence>
<keyword evidence="12" id="KW-0460">Magnesium</keyword>
<dbReference type="Gene3D" id="2.60.40.420">
    <property type="entry name" value="Cupredoxins - blue copper proteins"/>
    <property type="match status" value="1"/>
</dbReference>
<dbReference type="CTD" id="4513"/>
<feature type="domain" description="Cytochrome oxidase subunit II copper A binding" evidence="22">
    <location>
        <begin position="84"/>
        <end position="222"/>
    </location>
</feature>
<keyword evidence="8" id="KW-0679">Respiratory chain</keyword>
<dbReference type="InterPro" id="IPR011759">
    <property type="entry name" value="Cyt_c_oxidase_su2_TM_dom"/>
</dbReference>
<gene>
    <name evidence="24" type="primary">cox2</name>
</gene>
<organism evidence="24">
    <name type="scientific">Meloidogyne incognita</name>
    <name type="common">Southern root-knot nematode worm</name>
    <name type="synonym">Oxyuris incognita</name>
    <dbReference type="NCBI Taxonomy" id="6306"/>
    <lineage>
        <taxon>Eukaryota</taxon>
        <taxon>Metazoa</taxon>
        <taxon>Ecdysozoa</taxon>
        <taxon>Nematoda</taxon>
        <taxon>Chromadorea</taxon>
        <taxon>Rhabditida</taxon>
        <taxon>Tylenchina</taxon>
        <taxon>Tylenchomorpha</taxon>
        <taxon>Tylenchoidea</taxon>
        <taxon>Meloidogynidae</taxon>
        <taxon>Meloidogyninae</taxon>
        <taxon>Meloidogyne</taxon>
        <taxon>Meloidogyne incognita group</taxon>
    </lineage>
</organism>
<evidence type="ECO:0000256" key="12">
    <source>
        <dbReference type="ARBA" id="ARBA00022842"/>
    </source>
</evidence>
<keyword evidence="7" id="KW-0813">Transport</keyword>
<dbReference type="InterPro" id="IPR008972">
    <property type="entry name" value="Cupredoxin"/>
</dbReference>
<dbReference type="PANTHER" id="PTHR22888:SF9">
    <property type="entry name" value="CYTOCHROME C OXIDASE SUBUNIT 2"/>
    <property type="match status" value="1"/>
</dbReference>
<evidence type="ECO:0000256" key="2">
    <source>
        <dbReference type="ARBA" id="ARBA00004448"/>
    </source>
</evidence>
<dbReference type="AlphaFoldDB" id="A0A023VWL5"/>
<evidence type="ECO:0000256" key="16">
    <source>
        <dbReference type="ARBA" id="ARBA00023008"/>
    </source>
</evidence>
<evidence type="ECO:0000256" key="9">
    <source>
        <dbReference type="ARBA" id="ARBA00022692"/>
    </source>
</evidence>
<protein>
    <recommendedName>
        <fullName evidence="6">Cytochrome c oxidase subunit 2</fullName>
        <ecNumber evidence="5">7.1.1.9</ecNumber>
    </recommendedName>
    <alternativeName>
        <fullName evidence="19">Cytochrome c oxidase polypeptide II</fullName>
    </alternativeName>
</protein>
<dbReference type="RefSeq" id="YP_009029740.1">
    <property type="nucleotide sequence ID" value="NC_024097.1"/>
</dbReference>
<keyword evidence="15 21" id="KW-1133">Transmembrane helix</keyword>
<dbReference type="PRINTS" id="PR01166">
    <property type="entry name" value="CYCOXIDASEII"/>
</dbReference>
<keyword evidence="13" id="KW-1278">Translocase</keyword>
<dbReference type="PROSITE" id="PS00078">
    <property type="entry name" value="COX2"/>
    <property type="match status" value="1"/>
</dbReference>
<dbReference type="EC" id="7.1.1.9" evidence="5"/>
<evidence type="ECO:0000256" key="19">
    <source>
        <dbReference type="ARBA" id="ARBA00031389"/>
    </source>
</evidence>
<reference evidence="24" key="1">
    <citation type="journal article" date="2014" name="Mol. Biochem. Parasitol.">
        <title>Mitochondrial genomes of Meloidogyne chitwoodi and M. incognita (Nematoda: Tylenchina): comparative analysis, gene order and phylogenetic relationships with other nematodes.</title>
        <authorList>
            <person name="Humphreys-Pereira D.A."/>
            <person name="Elling A.A."/>
        </authorList>
    </citation>
    <scope>NUCLEOTIDE SEQUENCE</scope>
</reference>
<proteinExistence type="inferred from homology"/>
<evidence type="ECO:0000256" key="14">
    <source>
        <dbReference type="ARBA" id="ARBA00022982"/>
    </source>
</evidence>
<evidence type="ECO:0000256" key="15">
    <source>
        <dbReference type="ARBA" id="ARBA00022989"/>
    </source>
</evidence>
<dbReference type="EMBL" id="KJ476151">
    <property type="protein sequence ID" value="AHY20104.1"/>
    <property type="molecule type" value="Genomic_DNA"/>
</dbReference>
<evidence type="ECO:0000256" key="11">
    <source>
        <dbReference type="ARBA" id="ARBA00022792"/>
    </source>
</evidence>
<feature type="non-terminal residue" evidence="24">
    <location>
        <position position="1"/>
    </location>
</feature>
<comment type="similarity">
    <text evidence="3">Belongs to the cytochrome c oxidase subunit 2 family.</text>
</comment>
<evidence type="ECO:0000256" key="13">
    <source>
        <dbReference type="ARBA" id="ARBA00022967"/>
    </source>
</evidence>
<dbReference type="InterPro" id="IPR036257">
    <property type="entry name" value="Cyt_c_oxidase_su2_TM_sf"/>
</dbReference>
<evidence type="ECO:0000259" key="22">
    <source>
        <dbReference type="PROSITE" id="PS50857"/>
    </source>
</evidence>
<geneLocation type="mitochondrion" evidence="24"/>
<evidence type="ECO:0000256" key="1">
    <source>
        <dbReference type="ARBA" id="ARBA00001935"/>
    </source>
</evidence>
<evidence type="ECO:0000256" key="18">
    <source>
        <dbReference type="ARBA" id="ARBA00023136"/>
    </source>
</evidence>
<dbReference type="PANTHER" id="PTHR22888">
    <property type="entry name" value="CYTOCHROME C OXIDASE, SUBUNIT II"/>
    <property type="match status" value="1"/>
</dbReference>
<feature type="transmembrane region" description="Helical" evidence="21">
    <location>
        <begin position="20"/>
        <end position="42"/>
    </location>
</feature>
<dbReference type="Pfam" id="PF00116">
    <property type="entry name" value="COX2"/>
    <property type="match status" value="1"/>
</dbReference>
<evidence type="ECO:0000256" key="17">
    <source>
        <dbReference type="ARBA" id="ARBA00023128"/>
    </source>
</evidence>
<dbReference type="PROSITE" id="PS50999">
    <property type="entry name" value="COX2_TM"/>
    <property type="match status" value="1"/>
</dbReference>
<evidence type="ECO:0000259" key="23">
    <source>
        <dbReference type="PROSITE" id="PS50999"/>
    </source>
</evidence>
<name>A0A023VWL5_MELIC</name>
<keyword evidence="9 21" id="KW-0812">Transmembrane</keyword>
<dbReference type="InterPro" id="IPR002429">
    <property type="entry name" value="CcO_II-like_C"/>
</dbReference>
<keyword evidence="14" id="KW-0249">Electron transport</keyword>
<feature type="domain" description="Cytochrome oxidase subunit II transmembrane region profile" evidence="23">
    <location>
        <begin position="1"/>
        <end position="82"/>
    </location>
</feature>
<keyword evidence="11" id="KW-0999">Mitochondrion inner membrane</keyword>
<dbReference type="GeneID" id="19351102"/>
<dbReference type="GO" id="GO:0005507">
    <property type="term" value="F:copper ion binding"/>
    <property type="evidence" value="ECO:0007669"/>
    <property type="project" value="InterPro"/>
</dbReference>
<dbReference type="InterPro" id="IPR001505">
    <property type="entry name" value="Copper_CuA"/>
</dbReference>
<dbReference type="PROSITE" id="PS50857">
    <property type="entry name" value="COX2_CUA"/>
    <property type="match status" value="1"/>
</dbReference>
<dbReference type="SUPFAM" id="SSF49503">
    <property type="entry name" value="Cupredoxins"/>
    <property type="match status" value="1"/>
</dbReference>
<dbReference type="GO" id="GO:0005743">
    <property type="term" value="C:mitochondrial inner membrane"/>
    <property type="evidence" value="ECO:0007669"/>
    <property type="project" value="UniProtKB-SubCell"/>
</dbReference>
<evidence type="ECO:0000256" key="4">
    <source>
        <dbReference type="ARBA" id="ARBA00011164"/>
    </source>
</evidence>
<dbReference type="GO" id="GO:0042773">
    <property type="term" value="P:ATP synthesis coupled electron transport"/>
    <property type="evidence" value="ECO:0007669"/>
    <property type="project" value="TreeGrafter"/>
</dbReference>
<evidence type="ECO:0000256" key="6">
    <source>
        <dbReference type="ARBA" id="ARBA00015946"/>
    </source>
</evidence>